<dbReference type="InterPro" id="IPR005587">
    <property type="entry name" value="UPF0304_YfbU"/>
</dbReference>
<name>A0A1H7TPR7_9RHOB</name>
<evidence type="ECO:0000313" key="1">
    <source>
        <dbReference type="EMBL" id="SEL86862.1"/>
    </source>
</evidence>
<dbReference type="RefSeq" id="WP_093037929.1">
    <property type="nucleotide sequence ID" value="NZ_FOAG01000009.1"/>
</dbReference>
<dbReference type="AlphaFoldDB" id="A0A1H7TPR7"/>
<evidence type="ECO:0000313" key="2">
    <source>
        <dbReference type="Proteomes" id="UP000199582"/>
    </source>
</evidence>
<dbReference type="Gene3D" id="1.10.3190.10">
    <property type="entry name" value="yfbu gene product, domain 2"/>
    <property type="match status" value="1"/>
</dbReference>
<dbReference type="EMBL" id="FOAG01000009">
    <property type="protein sequence ID" value="SEL86862.1"/>
    <property type="molecule type" value="Genomic_DNA"/>
</dbReference>
<dbReference type="OrthoDB" id="7595565at2"/>
<dbReference type="SUPFAM" id="SSF116960">
    <property type="entry name" value="YfbU-like"/>
    <property type="match status" value="1"/>
</dbReference>
<organism evidence="1 2">
    <name type="scientific">Roseovarius azorensis</name>
    <dbReference type="NCBI Taxonomy" id="1287727"/>
    <lineage>
        <taxon>Bacteria</taxon>
        <taxon>Pseudomonadati</taxon>
        <taxon>Pseudomonadota</taxon>
        <taxon>Alphaproteobacteria</taxon>
        <taxon>Rhodobacterales</taxon>
        <taxon>Roseobacteraceae</taxon>
        <taxon>Roseovarius</taxon>
    </lineage>
</organism>
<dbReference type="Proteomes" id="UP000199582">
    <property type="component" value="Unassembled WGS sequence"/>
</dbReference>
<gene>
    <name evidence="1" type="ORF">SAMN05443999_1098</name>
</gene>
<dbReference type="STRING" id="1287727.SAMN05443999_1098"/>
<sequence>MKLTDGEKIIIAMLADVHKALKIEGETDVKHLMESIYSGNLWSLDWDWQGLLGAKETPDHVVKETADILDMWSLLETAYERLEEADKDKVKAANHGHGPVFSGFDGNNDDHFGVAKHFIEVMDRFAHFEGRDLNSHSQMSLPRYRQMYPKFEELRAKLADRDLTADEIISVLQAEAA</sequence>
<dbReference type="InterPro" id="IPR023146">
    <property type="entry name" value="YfbU_alpha-helical_sf"/>
</dbReference>
<proteinExistence type="predicted"/>
<accession>A0A1H7TPR7</accession>
<keyword evidence="2" id="KW-1185">Reference proteome</keyword>
<protein>
    <recommendedName>
        <fullName evidence="3">YfbU domain-containing protein</fullName>
    </recommendedName>
</protein>
<reference evidence="1 2" key="1">
    <citation type="submission" date="2016-10" db="EMBL/GenBank/DDBJ databases">
        <authorList>
            <person name="de Groot N.N."/>
        </authorList>
    </citation>
    <scope>NUCLEOTIDE SEQUENCE [LARGE SCALE GENOMIC DNA]</scope>
    <source>
        <strain evidence="1 2">DSM 100674</strain>
    </source>
</reference>
<dbReference type="Pfam" id="PF03887">
    <property type="entry name" value="YfbU"/>
    <property type="match status" value="1"/>
</dbReference>
<evidence type="ECO:0008006" key="3">
    <source>
        <dbReference type="Google" id="ProtNLM"/>
    </source>
</evidence>